<accession>M4ZSC0</accession>
<evidence type="ECO:0000313" key="2">
    <source>
        <dbReference type="EMBL" id="BAM99165.1"/>
    </source>
</evidence>
<protein>
    <submittedName>
        <fullName evidence="2">Uncharacterized protein</fullName>
    </submittedName>
</protein>
<keyword evidence="1" id="KW-0812">Transmembrane</keyword>
<name>M4ZSC0_9CAUD</name>
<keyword evidence="3" id="KW-1185">Reference proteome</keyword>
<proteinExistence type="predicted"/>
<keyword evidence="1" id="KW-0472">Membrane</keyword>
<reference evidence="2 3" key="1">
    <citation type="journal article" date="2013" name="Virus Genes">
        <title>Complete nucleotide sequence of Bacillus subtilis (natto) bacteriophage PM1, a phage associated with disruption of food production.</title>
        <authorList>
            <person name="Umene K."/>
            <person name="Shiraishi A."/>
        </authorList>
    </citation>
    <scope>NUCLEOTIDE SEQUENCE [LARGE SCALE GENOMIC DNA]</scope>
    <source>
        <strain evidence="2">PM1</strain>
    </source>
</reference>
<organism evidence="2 3">
    <name type="scientific">Bacillus phage PM1</name>
    <dbReference type="NCBI Taxonomy" id="547228"/>
    <lineage>
        <taxon>Viruses</taxon>
        <taxon>Duplodnaviria</taxon>
        <taxon>Heunggongvirae</taxon>
        <taxon>Uroviricota</taxon>
        <taxon>Caudoviricetes</taxon>
        <taxon>Pemunavirus</taxon>
        <taxon>Pemunavirus PM1</taxon>
    </lineage>
</organism>
<dbReference type="RefSeq" id="YP_007678111.1">
    <property type="nucleotide sequence ID" value="NC_020883.1"/>
</dbReference>
<keyword evidence="1" id="KW-1133">Transmembrane helix</keyword>
<evidence type="ECO:0000256" key="1">
    <source>
        <dbReference type="SAM" id="Phobius"/>
    </source>
</evidence>
<dbReference type="Proteomes" id="UP000011861">
    <property type="component" value="Segment"/>
</dbReference>
<feature type="transmembrane region" description="Helical" evidence="1">
    <location>
        <begin position="135"/>
        <end position="155"/>
    </location>
</feature>
<dbReference type="EMBL" id="AB711120">
    <property type="protein sequence ID" value="BAM99165.1"/>
    <property type="molecule type" value="Genomic_DNA"/>
</dbReference>
<sequence>MKTQTISFNSFMDGSYKQPKKKERKKKAGFNKKKLAAVSIPPLLAVKTAVAHAAGPTSTSDYVSLVGSSQAVAASAQAVPVGAVGDYLTEKTLSAIAHAFDPIIQLLTAVSFPVCSVIIIGSFFFLALGNSEKCWTMVMNSSLAFVLIQLSPLFLNVLKQIGGAV</sequence>
<dbReference type="OrthoDB" id="13139at10239"/>
<evidence type="ECO:0000313" key="3">
    <source>
        <dbReference type="Proteomes" id="UP000011861"/>
    </source>
</evidence>
<feature type="transmembrane region" description="Helical" evidence="1">
    <location>
        <begin position="103"/>
        <end position="128"/>
    </location>
</feature>
<dbReference type="GeneID" id="15042106"/>
<dbReference type="KEGG" id="vg:15042106"/>